<dbReference type="InterPro" id="IPR012337">
    <property type="entry name" value="RNaseH-like_sf"/>
</dbReference>
<evidence type="ECO:0000313" key="3">
    <source>
        <dbReference type="EMBL" id="EAM49079.1"/>
    </source>
</evidence>
<feature type="compositionally biased region" description="Basic and acidic residues" evidence="1">
    <location>
        <begin position="374"/>
        <end position="393"/>
    </location>
</feature>
<dbReference type="Proteomes" id="UP000003922">
    <property type="component" value="Unassembled WGS sequence"/>
</dbReference>
<sequence length="393" mass="46469">MPSPVTNKLTQSLNCLSILYLEEIITVYIEEFKSFYPLKLTLIMNRELRLYFQRYREQFLPLQNIITYLVLTQLPVPLSGERVPSKHKGVNQGNQQLKKIWQSSLFSDKLSVLVADSDYSQKDFIGEQVKHEDLVTITRVRSDRVFYRQFIRDPNQAKTSGHPRWYGDKFDLKDDQTWTEPDEVHHVPFTTKKGRQLTVTISGWKQMLMRGTKNYKMNNHPFTLLQIVVRDQERNSIWKPMWLIVIGSRRDELSLVDCYQCYRQRYDMEHLFRFGKQRLLMTSYLTPDVHHEENWFKLTLLSSVNLWAARKLAVVLPRDWEQYLKTNKSIKITPSLVQRDFSRIITTLGTFAKFPKRRGFSSGRIKGYKKAPRTRHDVIKKGSKKSTENLKAP</sequence>
<evidence type="ECO:0000256" key="1">
    <source>
        <dbReference type="SAM" id="MobiDB-lite"/>
    </source>
</evidence>
<proteinExistence type="predicted"/>
<dbReference type="EMBL" id="AADV02000093">
    <property type="protein sequence ID" value="EAM49079.1"/>
    <property type="molecule type" value="Genomic_DNA"/>
</dbReference>
<protein>
    <recommendedName>
        <fullName evidence="2">Transposase IS701-like DDE domain-containing protein</fullName>
    </recommendedName>
</protein>
<comment type="caution">
    <text evidence="3">The sequence shown here is derived from an EMBL/GenBank/DDBJ whole genome shotgun (WGS) entry which is preliminary data.</text>
</comment>
<evidence type="ECO:0000313" key="4">
    <source>
        <dbReference type="Proteomes" id="UP000003922"/>
    </source>
</evidence>
<feature type="domain" description="Transposase IS701-like DDE" evidence="2">
    <location>
        <begin position="88"/>
        <end position="208"/>
    </location>
</feature>
<keyword evidence="4" id="KW-1185">Reference proteome</keyword>
<gene>
    <name evidence="3" type="ORF">CwatDRAFT_1732</name>
</gene>
<evidence type="ECO:0000259" key="2">
    <source>
        <dbReference type="Pfam" id="PF13546"/>
    </source>
</evidence>
<feature type="region of interest" description="Disordered" evidence="1">
    <location>
        <begin position="363"/>
        <end position="393"/>
    </location>
</feature>
<accession>Q4BYU2</accession>
<name>Q4BYU2_CROWT</name>
<dbReference type="InterPro" id="IPR038721">
    <property type="entry name" value="IS701-like_DDE_dom"/>
</dbReference>
<dbReference type="SUPFAM" id="SSF53098">
    <property type="entry name" value="Ribonuclease H-like"/>
    <property type="match status" value="1"/>
</dbReference>
<dbReference type="AlphaFoldDB" id="Q4BYU2"/>
<reference evidence="3" key="1">
    <citation type="submission" date="2004-02" db="EMBL/GenBank/DDBJ databases">
        <authorList>
            <consortium name="DOE Joint Genome Institute"/>
        </authorList>
    </citation>
    <scope>NUCLEOTIDE SEQUENCE [LARGE SCALE GENOMIC DNA]</scope>
    <source>
        <strain evidence="3">WH 8501</strain>
    </source>
</reference>
<reference evidence="3" key="2">
    <citation type="submission" date="2005-06" db="EMBL/GenBank/DDBJ databases">
        <title>Sequencing of the draft genome and assembly of Crocosphaera watsonii WH 8501.</title>
        <authorList>
            <consortium name="US DOE Joint Genome Institute (JGI-PGF)"/>
            <person name="Copeland A."/>
            <person name="Lucas S."/>
            <person name="Lapidus A."/>
            <person name="Barry K."/>
            <person name="Detter C."/>
            <person name="Glavina T."/>
            <person name="Hammon N."/>
            <person name="Israni S."/>
            <person name="Pitluck S."/>
            <person name="Richardson P."/>
        </authorList>
    </citation>
    <scope>NUCLEOTIDE SEQUENCE [LARGE SCALE GENOMIC DNA]</scope>
    <source>
        <strain evidence="3">WH 8501</strain>
    </source>
</reference>
<dbReference type="Pfam" id="PF13546">
    <property type="entry name" value="DDE_5"/>
    <property type="match status" value="1"/>
</dbReference>
<reference evidence="3" key="3">
    <citation type="submission" date="2016-12" db="EMBL/GenBank/DDBJ databases">
        <title>Annotation of the draft genome assembly of Crocosphaera watsonii WH 8501.</title>
        <authorList>
            <consortium name="US DOE Joint Genome Institute (JGI-ORNL)"/>
            <person name="Larimer F."/>
            <person name="Land M."/>
        </authorList>
    </citation>
    <scope>NUCLEOTIDE SEQUENCE</scope>
    <source>
        <strain evidence="3">WH 8501</strain>
    </source>
</reference>
<organism evidence="3 4">
    <name type="scientific">Crocosphaera watsonii WH 8501</name>
    <dbReference type="NCBI Taxonomy" id="165597"/>
    <lineage>
        <taxon>Bacteria</taxon>
        <taxon>Bacillati</taxon>
        <taxon>Cyanobacteriota</taxon>
        <taxon>Cyanophyceae</taxon>
        <taxon>Oscillatoriophycideae</taxon>
        <taxon>Chroococcales</taxon>
        <taxon>Aphanothecaceae</taxon>
        <taxon>Crocosphaera</taxon>
    </lineage>
</organism>
<dbReference type="KEGG" id="cwa:CwatDRAFT_1732"/>